<evidence type="ECO:0000256" key="9">
    <source>
        <dbReference type="RuleBase" id="RU003357"/>
    </source>
</evidence>
<protein>
    <submittedName>
        <fullName evidence="14">TonB-dependent receptor</fullName>
    </submittedName>
</protein>
<feature type="region of interest" description="Disordered" evidence="10">
    <location>
        <begin position="317"/>
        <end position="339"/>
    </location>
</feature>
<feature type="domain" description="TonB-dependent receptor-like beta-barrel" evidence="12">
    <location>
        <begin position="277"/>
        <end position="700"/>
    </location>
</feature>
<dbReference type="PANTHER" id="PTHR30069:SF40">
    <property type="entry name" value="TONB-DEPENDENT RECEPTOR NMB0964-RELATED"/>
    <property type="match status" value="1"/>
</dbReference>
<sequence>MRFTLLTCAAAAALIPYAAVAQEASSSDQQEPEAATRTSTERGGDDFHNVIVVTAPGLDRLDVLAGTSVVDGMELQRNQNGQLGEVLAKLPGVSASGFAPGVSRPVLRGFGGERVRVLTDGIGAIDASSTSDDHAVTVEPLIAERIEVLRGPAVLLYGSQAIGGAVNVITKRIPPRVPDEPVHVDAMAGFDTVSNRREGGLSVDVPVGDNLAFHVDGSYRNTDNLEIPGYVATDRLRAQLLESAAEEEAEGHLDEAEELREGANARGTLPNSWTETYTLGTGLAYFSGNSSLGVSFDYYDTNYGIPGLPGVGHVHEGDHDHDHDHEEEDDDHAHGEEGPVSIGMKRYRADLKGVLDLGDGFFNELRTRWGYSDYTHTEFEGDEVGTVFDVEGVEGRVELVQSRRGNLQGSLGGQYSHTNFSAIGEEAFVPSNTTDSFALFTVQELDFDRFEVELGARYEHTGVDASDSIGVSRDFDTFSGAIGASYTLTDGAAGDLRAGVNLSRAERAPSAQELFAEGPHVATQQFEIGSPTLGTERSWGVEGYVRGNLGPALLSASVYRNWFNDFIFLSDTGAEEDGLEVFQFLQQNADQFGIEAEASMPVFETNDFKLLADVRGDYVRATLADGSPVPRIPPLSLSGALEGQFEHVDVRAEVEWFDKQDRVSEHEAPTDGYTFVNASVAWHPFEGADNLTILAQVDNIFDVEGRRHTSFTKEFVPLPGRNFKLTARLSL</sequence>
<accession>A0ABS7JDE1</accession>
<dbReference type="CDD" id="cd01347">
    <property type="entry name" value="ligand_gated_channel"/>
    <property type="match status" value="1"/>
</dbReference>
<evidence type="ECO:0000256" key="6">
    <source>
        <dbReference type="ARBA" id="ARBA00023136"/>
    </source>
</evidence>
<feature type="domain" description="TonB-dependent receptor plug" evidence="13">
    <location>
        <begin position="62"/>
        <end position="165"/>
    </location>
</feature>
<keyword evidence="4 8" id="KW-0812">Transmembrane</keyword>
<name>A0ABS7JDE1_9SPHN</name>
<reference evidence="14 15" key="1">
    <citation type="submission" date="2021-08" db="EMBL/GenBank/DDBJ databases">
        <title>Comparative Genomics Analysis of the Genus Qipengyuania Reveals Extensive Genetic Diversity and Metabolic Versatility, Including the Description of Fifteen Novel Species.</title>
        <authorList>
            <person name="Liu Y."/>
        </authorList>
    </citation>
    <scope>NUCLEOTIDE SEQUENCE [LARGE SCALE GENOMIC DNA]</scope>
    <source>
        <strain evidence="14 15">GH25</strain>
    </source>
</reference>
<evidence type="ECO:0000256" key="7">
    <source>
        <dbReference type="ARBA" id="ARBA00023237"/>
    </source>
</evidence>
<dbReference type="SUPFAM" id="SSF56935">
    <property type="entry name" value="Porins"/>
    <property type="match status" value="1"/>
</dbReference>
<dbReference type="InterPro" id="IPR037066">
    <property type="entry name" value="Plug_dom_sf"/>
</dbReference>
<keyword evidence="2 8" id="KW-0813">Transport</keyword>
<dbReference type="InterPro" id="IPR000531">
    <property type="entry name" value="Beta-barrel_TonB"/>
</dbReference>
<evidence type="ECO:0000256" key="4">
    <source>
        <dbReference type="ARBA" id="ARBA00022692"/>
    </source>
</evidence>
<dbReference type="RefSeq" id="WP_221597564.1">
    <property type="nucleotide sequence ID" value="NZ_JAIGNQ010000002.1"/>
</dbReference>
<keyword evidence="11" id="KW-0732">Signal</keyword>
<evidence type="ECO:0000256" key="3">
    <source>
        <dbReference type="ARBA" id="ARBA00022452"/>
    </source>
</evidence>
<evidence type="ECO:0000256" key="2">
    <source>
        <dbReference type="ARBA" id="ARBA00022448"/>
    </source>
</evidence>
<evidence type="ECO:0000256" key="5">
    <source>
        <dbReference type="ARBA" id="ARBA00023077"/>
    </source>
</evidence>
<feature type="chain" id="PRO_5046819149" evidence="11">
    <location>
        <begin position="22"/>
        <end position="731"/>
    </location>
</feature>
<comment type="subcellular location">
    <subcellularLocation>
        <location evidence="1 8">Cell outer membrane</location>
        <topology evidence="1 8">Multi-pass membrane protein</topology>
    </subcellularLocation>
</comment>
<evidence type="ECO:0000256" key="8">
    <source>
        <dbReference type="PROSITE-ProRule" id="PRU01360"/>
    </source>
</evidence>
<keyword evidence="15" id="KW-1185">Reference proteome</keyword>
<comment type="similarity">
    <text evidence="8 9">Belongs to the TonB-dependent receptor family.</text>
</comment>
<keyword evidence="5 9" id="KW-0798">TonB box</keyword>
<dbReference type="Gene3D" id="2.170.130.10">
    <property type="entry name" value="TonB-dependent receptor, plug domain"/>
    <property type="match status" value="1"/>
</dbReference>
<dbReference type="Gene3D" id="2.40.170.20">
    <property type="entry name" value="TonB-dependent receptor, beta-barrel domain"/>
    <property type="match status" value="1"/>
</dbReference>
<feature type="region of interest" description="Disordered" evidence="10">
    <location>
        <begin position="23"/>
        <end position="43"/>
    </location>
</feature>
<evidence type="ECO:0000256" key="1">
    <source>
        <dbReference type="ARBA" id="ARBA00004571"/>
    </source>
</evidence>
<evidence type="ECO:0000259" key="13">
    <source>
        <dbReference type="Pfam" id="PF07715"/>
    </source>
</evidence>
<keyword evidence="7 8" id="KW-0998">Cell outer membrane</keyword>
<evidence type="ECO:0000256" key="10">
    <source>
        <dbReference type="SAM" id="MobiDB-lite"/>
    </source>
</evidence>
<keyword evidence="14" id="KW-0675">Receptor</keyword>
<gene>
    <name evidence="14" type="ORF">K3177_05995</name>
</gene>
<dbReference type="PANTHER" id="PTHR30069">
    <property type="entry name" value="TONB-DEPENDENT OUTER MEMBRANE RECEPTOR"/>
    <property type="match status" value="1"/>
</dbReference>
<dbReference type="EMBL" id="JAIGNQ010000002">
    <property type="protein sequence ID" value="MBX7488056.1"/>
    <property type="molecule type" value="Genomic_DNA"/>
</dbReference>
<dbReference type="Proteomes" id="UP000776651">
    <property type="component" value="Unassembled WGS sequence"/>
</dbReference>
<keyword evidence="6 8" id="KW-0472">Membrane</keyword>
<evidence type="ECO:0000256" key="11">
    <source>
        <dbReference type="SAM" id="SignalP"/>
    </source>
</evidence>
<dbReference type="Pfam" id="PF07715">
    <property type="entry name" value="Plug"/>
    <property type="match status" value="1"/>
</dbReference>
<keyword evidence="3 8" id="KW-1134">Transmembrane beta strand</keyword>
<proteinExistence type="inferred from homology"/>
<organism evidence="14 15">
    <name type="scientific">Qipengyuania pacifica</name>
    <dbReference type="NCBI Taxonomy" id="2860199"/>
    <lineage>
        <taxon>Bacteria</taxon>
        <taxon>Pseudomonadati</taxon>
        <taxon>Pseudomonadota</taxon>
        <taxon>Alphaproteobacteria</taxon>
        <taxon>Sphingomonadales</taxon>
        <taxon>Erythrobacteraceae</taxon>
        <taxon>Qipengyuania</taxon>
    </lineage>
</organism>
<evidence type="ECO:0000259" key="12">
    <source>
        <dbReference type="Pfam" id="PF00593"/>
    </source>
</evidence>
<feature type="signal peptide" evidence="11">
    <location>
        <begin position="1"/>
        <end position="21"/>
    </location>
</feature>
<evidence type="ECO:0000313" key="15">
    <source>
        <dbReference type="Proteomes" id="UP000776651"/>
    </source>
</evidence>
<dbReference type="InterPro" id="IPR012910">
    <property type="entry name" value="Plug_dom"/>
</dbReference>
<dbReference type="InterPro" id="IPR036942">
    <property type="entry name" value="Beta-barrel_TonB_sf"/>
</dbReference>
<dbReference type="InterPro" id="IPR039426">
    <property type="entry name" value="TonB-dep_rcpt-like"/>
</dbReference>
<comment type="caution">
    <text evidence="14">The sequence shown here is derived from an EMBL/GenBank/DDBJ whole genome shotgun (WGS) entry which is preliminary data.</text>
</comment>
<dbReference type="PROSITE" id="PS52016">
    <property type="entry name" value="TONB_DEPENDENT_REC_3"/>
    <property type="match status" value="1"/>
</dbReference>
<dbReference type="Pfam" id="PF00593">
    <property type="entry name" value="TonB_dep_Rec_b-barrel"/>
    <property type="match status" value="1"/>
</dbReference>
<evidence type="ECO:0000313" key="14">
    <source>
        <dbReference type="EMBL" id="MBX7488056.1"/>
    </source>
</evidence>